<dbReference type="InterPro" id="IPR036179">
    <property type="entry name" value="Ig-like_dom_sf"/>
</dbReference>
<evidence type="ECO:0000256" key="10">
    <source>
        <dbReference type="ARBA" id="ARBA00022949"/>
    </source>
</evidence>
<accession>A0A2I3GW59</accession>
<organism evidence="20 21">
    <name type="scientific">Nomascus leucogenys</name>
    <name type="common">Northern white-cheeked gibbon</name>
    <name type="synonym">Hylobates leucogenys</name>
    <dbReference type="NCBI Taxonomy" id="61853"/>
    <lineage>
        <taxon>Eukaryota</taxon>
        <taxon>Metazoa</taxon>
        <taxon>Chordata</taxon>
        <taxon>Craniata</taxon>
        <taxon>Vertebrata</taxon>
        <taxon>Euteleostomi</taxon>
        <taxon>Mammalia</taxon>
        <taxon>Eutheria</taxon>
        <taxon>Euarchontoglires</taxon>
        <taxon>Primates</taxon>
        <taxon>Haplorrhini</taxon>
        <taxon>Catarrhini</taxon>
        <taxon>Hylobatidae</taxon>
        <taxon>Nomascus</taxon>
    </lineage>
</organism>
<evidence type="ECO:0000256" key="15">
    <source>
        <dbReference type="ARBA" id="ARBA00023319"/>
    </source>
</evidence>
<evidence type="ECO:0000256" key="9">
    <source>
        <dbReference type="ARBA" id="ARBA00022889"/>
    </source>
</evidence>
<keyword evidence="7" id="KW-0677">Repeat</keyword>
<evidence type="ECO:0000256" key="13">
    <source>
        <dbReference type="ARBA" id="ARBA00023157"/>
    </source>
</evidence>
<dbReference type="InterPro" id="IPR007110">
    <property type="entry name" value="Ig-like_dom"/>
</dbReference>
<evidence type="ECO:0000256" key="12">
    <source>
        <dbReference type="ARBA" id="ARBA00023136"/>
    </source>
</evidence>
<keyword evidence="11" id="KW-1133">Transmembrane helix</keyword>
<dbReference type="SMART" id="SM00409">
    <property type="entry name" value="IG"/>
    <property type="match status" value="2"/>
</dbReference>
<dbReference type="GO" id="GO:0007157">
    <property type="term" value="P:heterophilic cell-cell adhesion via plasma membrane cell adhesion molecules"/>
    <property type="evidence" value="ECO:0007669"/>
    <property type="project" value="TreeGrafter"/>
</dbReference>
<feature type="domain" description="Ig-like" evidence="19">
    <location>
        <begin position="1"/>
        <end position="93"/>
    </location>
</feature>
<dbReference type="PANTHER" id="PTHR13869:SF22">
    <property type="entry name" value="JUNCTIONAL ADHESION MOLECULE-LIKE"/>
    <property type="match status" value="1"/>
</dbReference>
<keyword evidence="4" id="KW-1003">Cell membrane</keyword>
<evidence type="ECO:0000256" key="14">
    <source>
        <dbReference type="ARBA" id="ARBA00023180"/>
    </source>
</evidence>
<reference evidence="20" key="2">
    <citation type="submission" date="2025-08" db="UniProtKB">
        <authorList>
            <consortium name="Ensembl"/>
        </authorList>
    </citation>
    <scope>IDENTIFICATION</scope>
</reference>
<evidence type="ECO:0000256" key="17">
    <source>
        <dbReference type="ARBA" id="ARBA00063073"/>
    </source>
</evidence>
<dbReference type="GO" id="GO:0005886">
    <property type="term" value="C:plasma membrane"/>
    <property type="evidence" value="ECO:0007669"/>
    <property type="project" value="UniProtKB-SubCell"/>
</dbReference>
<dbReference type="Ensembl" id="ENSNLET00000058466.1">
    <property type="protein sequence ID" value="ENSNLEP00000035526.1"/>
    <property type="gene ID" value="ENSNLEG00000007354.3"/>
</dbReference>
<dbReference type="Gene3D" id="2.60.40.10">
    <property type="entry name" value="Immunoglobulins"/>
    <property type="match status" value="2"/>
</dbReference>
<evidence type="ECO:0000256" key="4">
    <source>
        <dbReference type="ARBA" id="ARBA00022475"/>
    </source>
</evidence>
<reference evidence="20" key="3">
    <citation type="submission" date="2025-09" db="UniProtKB">
        <authorList>
            <consortium name="Ensembl"/>
        </authorList>
    </citation>
    <scope>IDENTIFICATION</scope>
</reference>
<keyword evidence="21" id="KW-1185">Reference proteome</keyword>
<sequence length="220" mass="25494">MGCVFQSTEDKCIFKIDWILSPGEHAKDEYVLYYYSNLSVPIGRFQNRVHLMRDVLCNDGSLLLQDVQEADQGTYTCEIRHKGESQVFKKAVVLRVLPEEPKELMVRVGELIQMGCVFQSTEVKHVTKVEWIFSGRRAKEEIVFRYYHKLRMSAEYSQSWGHFQNRVNLVGDIFRNDGSITLQGVRESDGGNYTCSIHLGNLVFKKTIVLHVSPEEPRKW</sequence>
<keyword evidence="8" id="KW-0391">Immunity</keyword>
<dbReference type="InterPro" id="IPR013106">
    <property type="entry name" value="Ig_V-set"/>
</dbReference>
<dbReference type="SUPFAM" id="SSF48726">
    <property type="entry name" value="Immunoglobulin"/>
    <property type="match status" value="2"/>
</dbReference>
<keyword evidence="12" id="KW-0472">Membrane</keyword>
<comment type="subcellular location">
    <subcellularLocation>
        <location evidence="2">Cell junction</location>
    </subcellularLocation>
    <subcellularLocation>
        <location evidence="1">Cell membrane</location>
        <topology evidence="1">Single-pass type I membrane protein</topology>
    </subcellularLocation>
</comment>
<dbReference type="PANTHER" id="PTHR13869">
    <property type="entry name" value="MYELIN P0 RELATED"/>
    <property type="match status" value="1"/>
</dbReference>
<keyword evidence="14" id="KW-0325">Glycoprotein</keyword>
<dbReference type="GO" id="GO:0030593">
    <property type="term" value="P:neutrophil chemotaxis"/>
    <property type="evidence" value="ECO:0007669"/>
    <property type="project" value="TreeGrafter"/>
</dbReference>
<keyword evidence="13" id="KW-1015">Disulfide bond</keyword>
<keyword evidence="6" id="KW-0732">Signal</keyword>
<comment type="similarity">
    <text evidence="3">Belongs to the immunoglobulin superfamily.</text>
</comment>
<proteinExistence type="inferred from homology"/>
<dbReference type="EMBL" id="ADFV01056987">
    <property type="status" value="NOT_ANNOTATED_CDS"/>
    <property type="molecule type" value="Genomic_DNA"/>
</dbReference>
<evidence type="ECO:0000313" key="21">
    <source>
        <dbReference type="Proteomes" id="UP000001073"/>
    </source>
</evidence>
<keyword evidence="15" id="KW-0393">Immunoglobulin domain</keyword>
<evidence type="ECO:0000259" key="19">
    <source>
        <dbReference type="PROSITE" id="PS50835"/>
    </source>
</evidence>
<dbReference type="InterPro" id="IPR000920">
    <property type="entry name" value="Myelin_P0-rel"/>
</dbReference>
<dbReference type="GeneTree" id="ENSGT01030000234556"/>
<evidence type="ECO:0000256" key="8">
    <source>
        <dbReference type="ARBA" id="ARBA00022859"/>
    </source>
</evidence>
<protein>
    <recommendedName>
        <fullName evidence="18">Junctional adhesion molecule-like</fullName>
    </recommendedName>
</protein>
<evidence type="ECO:0000256" key="5">
    <source>
        <dbReference type="ARBA" id="ARBA00022692"/>
    </source>
</evidence>
<dbReference type="GO" id="GO:0035696">
    <property type="term" value="P:monocyte extravasation"/>
    <property type="evidence" value="ECO:0007669"/>
    <property type="project" value="TreeGrafter"/>
</dbReference>
<evidence type="ECO:0000256" key="3">
    <source>
        <dbReference type="ARBA" id="ARBA00008637"/>
    </source>
</evidence>
<evidence type="ECO:0000256" key="2">
    <source>
        <dbReference type="ARBA" id="ARBA00004282"/>
    </source>
</evidence>
<name>A0A2I3GW59_NOMLE</name>
<evidence type="ECO:0000256" key="11">
    <source>
        <dbReference type="ARBA" id="ARBA00022989"/>
    </source>
</evidence>
<evidence type="ECO:0000256" key="1">
    <source>
        <dbReference type="ARBA" id="ARBA00004251"/>
    </source>
</evidence>
<feature type="domain" description="Ig-like" evidence="19">
    <location>
        <begin position="98"/>
        <end position="197"/>
    </location>
</feature>
<evidence type="ECO:0000256" key="16">
    <source>
        <dbReference type="ARBA" id="ARBA00059528"/>
    </source>
</evidence>
<evidence type="ECO:0000256" key="7">
    <source>
        <dbReference type="ARBA" id="ARBA00022737"/>
    </source>
</evidence>
<keyword evidence="9" id="KW-0130">Cell adhesion</keyword>
<reference evidence="20 21" key="1">
    <citation type="submission" date="2012-10" db="EMBL/GenBank/DDBJ databases">
        <authorList>
            <consortium name="Gibbon Genome Sequencing Consortium"/>
        </authorList>
    </citation>
    <scope>NUCLEOTIDE SEQUENCE [LARGE SCALE GENOMIC DNA]</scope>
</reference>
<dbReference type="FunFam" id="2.60.40.10:FF:000736">
    <property type="entry name" value="Junctional adhesion molecule-like"/>
    <property type="match status" value="1"/>
</dbReference>
<dbReference type="InterPro" id="IPR013783">
    <property type="entry name" value="Ig-like_fold"/>
</dbReference>
<gene>
    <name evidence="20" type="primary">JAML</name>
</gene>
<dbReference type="PROSITE" id="PS50835">
    <property type="entry name" value="IG_LIKE"/>
    <property type="match status" value="2"/>
</dbReference>
<keyword evidence="10" id="KW-0965">Cell junction</keyword>
<dbReference type="InterPro" id="IPR003599">
    <property type="entry name" value="Ig_sub"/>
</dbReference>
<evidence type="ECO:0000256" key="18">
    <source>
        <dbReference type="ARBA" id="ARBA00069050"/>
    </source>
</evidence>
<evidence type="ECO:0000256" key="6">
    <source>
        <dbReference type="ARBA" id="ARBA00022729"/>
    </source>
</evidence>
<comment type="function">
    <text evidence="16">Transmembrane protein of the plasma membrane of leukocytes that control their migration and activation through interaction with CXADR, a plasma membrane receptor found on adjacent epithelial and endothelial cells. The interaction between both receptors mediates the activation of gamma-delta T-cells, a subpopulation of T-cells residing in epithelia and involved in tissue homeostasis and repair. Upon epithelial CXADR-binding, JAML induces downstream cell signaling events in gamma-delta T-cells through PI3-kinase and MAP kinases. It results in proliferation and production of cytokines and growth factors by T-cells that in turn stimulate epithelial tissues repair. It also controls the transmigration of leukocytes within epithelial and endothelial tissues through adhesive interactions with epithelial and endothelial CXADR.</text>
</comment>
<dbReference type="Proteomes" id="UP000001073">
    <property type="component" value="Chromosome 15"/>
</dbReference>
<dbReference type="GO" id="GO:0070161">
    <property type="term" value="C:anchoring junction"/>
    <property type="evidence" value="ECO:0007669"/>
    <property type="project" value="UniProtKB-SubCell"/>
</dbReference>
<evidence type="ECO:0000313" key="20">
    <source>
        <dbReference type="Ensembl" id="ENSNLEP00000035526.1"/>
    </source>
</evidence>
<dbReference type="GO" id="GO:0072672">
    <property type="term" value="P:neutrophil extravasation"/>
    <property type="evidence" value="ECO:0007669"/>
    <property type="project" value="TreeGrafter"/>
</dbReference>
<dbReference type="GO" id="GO:0050839">
    <property type="term" value="F:cell adhesion molecule binding"/>
    <property type="evidence" value="ECO:0007669"/>
    <property type="project" value="TreeGrafter"/>
</dbReference>
<dbReference type="AlphaFoldDB" id="A0A2I3GW59"/>
<keyword evidence="5" id="KW-0812">Transmembrane</keyword>
<comment type="subunit">
    <text evidence="17">Homodimer; active form in leukocyte-endothelial cell adhesion. Interacts (homodimeric form) with CXADR. Interacts (via cytoplasmic domain) with the PI3 kinase; upon CXADR-binding. Interacts with ITGA4 and ITGB1; integrin alpha-4/beta-1 may regulate leukocyte to endothelial cells adhesion by controlling JAML homodimerization.</text>
</comment>
<dbReference type="Pfam" id="PF07686">
    <property type="entry name" value="V-set"/>
    <property type="match status" value="2"/>
</dbReference>